<accession>A0AC35GGQ3</accession>
<evidence type="ECO:0000313" key="2">
    <source>
        <dbReference type="WBParaSite" id="PS1159_v2.g4775.t1"/>
    </source>
</evidence>
<dbReference type="Proteomes" id="UP000887580">
    <property type="component" value="Unplaced"/>
</dbReference>
<sequence>MIKAESSIKDKNPTENGTTALAKSGELKSAKDEETLSRWRIKILYTSEDEQRYAEHVPLVTFEPSQFKLCEAASKHNFDDLPAHFMYLKNTLLINKFPFRSHGRTEIIIVEKYKNLAIGYSYVTAKRPVILFRETWEYFKSVELGDILLVELGKMYVHVEEPTLIFTDLYAFIGKQREVREVHQYETRISRGLLKIINFTVEVSNIQQVNKHHVLFADFGAIIIPPKVYKSLQKCFVAKEHPNLFIIGEITYSLIGFAQQRYACWELAENFTVYRDGMLFAKSTHGVLQMVQKKEKRKRVTISTGRRIVRMAEPIVSKEVKTLQINFKCDFLNLSNFIAVSSIKRVVVRRN</sequence>
<name>A0AC35GGQ3_9BILA</name>
<evidence type="ECO:0000313" key="1">
    <source>
        <dbReference type="Proteomes" id="UP000887580"/>
    </source>
</evidence>
<proteinExistence type="predicted"/>
<dbReference type="WBParaSite" id="PS1159_v2.g4775.t1">
    <property type="protein sequence ID" value="PS1159_v2.g4775.t1"/>
    <property type="gene ID" value="PS1159_v2.g4775"/>
</dbReference>
<protein>
    <submittedName>
        <fullName evidence="2">Uncharacterized protein</fullName>
    </submittedName>
</protein>
<organism evidence="1 2">
    <name type="scientific">Panagrolaimus sp. PS1159</name>
    <dbReference type="NCBI Taxonomy" id="55785"/>
    <lineage>
        <taxon>Eukaryota</taxon>
        <taxon>Metazoa</taxon>
        <taxon>Ecdysozoa</taxon>
        <taxon>Nematoda</taxon>
        <taxon>Chromadorea</taxon>
        <taxon>Rhabditida</taxon>
        <taxon>Tylenchina</taxon>
        <taxon>Panagrolaimomorpha</taxon>
        <taxon>Panagrolaimoidea</taxon>
        <taxon>Panagrolaimidae</taxon>
        <taxon>Panagrolaimus</taxon>
    </lineage>
</organism>
<reference evidence="2" key="1">
    <citation type="submission" date="2022-11" db="UniProtKB">
        <authorList>
            <consortium name="WormBaseParasite"/>
        </authorList>
    </citation>
    <scope>IDENTIFICATION</scope>
</reference>